<protein>
    <recommendedName>
        <fullName evidence="6">Ribonuclease P protein component 3</fullName>
        <shortName evidence="6">RNase P component 3</shortName>
        <ecNumber evidence="6">3.1.26.5</ecNumber>
    </recommendedName>
    <alternativeName>
        <fullName evidence="6">Rpp30</fullName>
    </alternativeName>
</protein>
<reference evidence="7" key="1">
    <citation type="submission" date="2022-12" db="EMBL/GenBank/DDBJ databases">
        <title>Isolation and characterisation of novel Methanocorpusculum spp. from native Australian herbivores indicates the genus is ancestrally host-associated.</title>
        <authorList>
            <person name="Volmer J.G."/>
            <person name="Soo R.M."/>
            <person name="Evans P.N."/>
            <person name="Hoedt E.C."/>
            <person name="Astorga Alsina A.L."/>
            <person name="Woodcroft B.J."/>
            <person name="Tyson G.W."/>
            <person name="Hugenholtz P."/>
            <person name="Morrison M."/>
        </authorList>
    </citation>
    <scope>NUCLEOTIDE SEQUENCE</scope>
    <source>
        <strain evidence="7">CW153</strain>
    </source>
</reference>
<dbReference type="InterPro" id="IPR016195">
    <property type="entry name" value="Pol/histidinol_Pase-like"/>
</dbReference>
<evidence type="ECO:0000313" key="8">
    <source>
        <dbReference type="Proteomes" id="UP001141336"/>
    </source>
</evidence>
<organism evidence="7 8">
    <name type="scientific">Methanocorpusculum vombati</name>
    <dbReference type="NCBI Taxonomy" id="3002864"/>
    <lineage>
        <taxon>Archaea</taxon>
        <taxon>Methanobacteriati</taxon>
        <taxon>Methanobacteriota</taxon>
        <taxon>Stenosarchaea group</taxon>
        <taxon>Methanomicrobia</taxon>
        <taxon>Methanomicrobiales</taxon>
        <taxon>Methanocorpusculaceae</taxon>
        <taxon>Methanocorpusculum</taxon>
    </lineage>
</organism>
<evidence type="ECO:0000256" key="5">
    <source>
        <dbReference type="ARBA" id="ARBA00022801"/>
    </source>
</evidence>
<keyword evidence="2 6" id="KW-0819">tRNA processing</keyword>
<evidence type="ECO:0000256" key="4">
    <source>
        <dbReference type="ARBA" id="ARBA00022759"/>
    </source>
</evidence>
<keyword evidence="1 6" id="KW-0963">Cytoplasm</keyword>
<comment type="caution">
    <text evidence="7">The sequence shown here is derived from an EMBL/GenBank/DDBJ whole genome shotgun (WGS) entry which is preliminary data.</text>
</comment>
<dbReference type="Pfam" id="PF01876">
    <property type="entry name" value="RNase_P_p30"/>
    <property type="match status" value="1"/>
</dbReference>
<sequence length="217" mass="23312">MITDACIFANQDGPATPRRILLTAKSCGISRVVLCGSAPDIPASYAGVTVLRGKIIGSRQNGRQFLDAVRKSPADSVILVSAGENSFNRTAITTKGVHLLTGITDLPKGGFDHIIAKMAADHHTGIVLDLSRIINPKSRRTALSRYAEILFLQRKYHFPLVIASGADTIFGLRNIAETLALCSLFGMTRPEVYTALNSLDAVLSPPQLVTVVEKEEA</sequence>
<accession>A0ABT4IM12</accession>
<dbReference type="EMBL" id="JAPTGC010000006">
    <property type="protein sequence ID" value="MCZ0862781.1"/>
    <property type="molecule type" value="Genomic_DNA"/>
</dbReference>
<gene>
    <name evidence="6" type="primary">rnp3</name>
    <name evidence="7" type="ORF">O0S09_05870</name>
</gene>
<keyword evidence="5 6" id="KW-0378">Hydrolase</keyword>
<evidence type="ECO:0000256" key="1">
    <source>
        <dbReference type="ARBA" id="ARBA00022490"/>
    </source>
</evidence>
<dbReference type="InterPro" id="IPR023539">
    <property type="entry name" value="RNase_P_comp-3_arc"/>
</dbReference>
<evidence type="ECO:0000256" key="6">
    <source>
        <dbReference type="HAMAP-Rule" id="MF_00756"/>
    </source>
</evidence>
<comment type="catalytic activity">
    <reaction evidence="6">
        <text>Endonucleolytic cleavage of RNA, removing 5'-extranucleotides from tRNA precursor.</text>
        <dbReference type="EC" id="3.1.26.5"/>
    </reaction>
</comment>
<comment type="similarity">
    <text evidence="6">Belongs to the eukaryotic/archaeal RNase P protein component 3 family.</text>
</comment>
<keyword evidence="4 6" id="KW-0255">Endonuclease</keyword>
<evidence type="ECO:0000256" key="3">
    <source>
        <dbReference type="ARBA" id="ARBA00022722"/>
    </source>
</evidence>
<dbReference type="HAMAP" id="MF_00756">
    <property type="entry name" value="RNase_P_3"/>
    <property type="match status" value="1"/>
</dbReference>
<dbReference type="InterPro" id="IPR002738">
    <property type="entry name" value="RNase_P_p30"/>
</dbReference>
<dbReference type="SUPFAM" id="SSF89550">
    <property type="entry name" value="PHP domain-like"/>
    <property type="match status" value="1"/>
</dbReference>
<dbReference type="RefSeq" id="WP_268923038.1">
    <property type="nucleotide sequence ID" value="NZ_JAPTGC010000006.1"/>
</dbReference>
<name>A0ABT4IM12_9EURY</name>
<comment type="function">
    <text evidence="6">Part of ribonuclease P, a protein complex that generates mature tRNA molecules by cleaving their 5'-ends.</text>
</comment>
<keyword evidence="8" id="KW-1185">Reference proteome</keyword>
<keyword evidence="3 6" id="KW-0540">Nuclease</keyword>
<proteinExistence type="inferred from homology"/>
<evidence type="ECO:0000313" key="7">
    <source>
        <dbReference type="EMBL" id="MCZ0862781.1"/>
    </source>
</evidence>
<comment type="subunit">
    <text evidence="6">Consists of a catalytic RNA component and at least 4-5 protein subunits.</text>
</comment>
<comment type="subcellular location">
    <subcellularLocation>
        <location evidence="6">Cytoplasm</location>
    </subcellularLocation>
</comment>
<evidence type="ECO:0000256" key="2">
    <source>
        <dbReference type="ARBA" id="ARBA00022694"/>
    </source>
</evidence>
<dbReference type="EC" id="3.1.26.5" evidence="6"/>
<dbReference type="Gene3D" id="3.20.20.140">
    <property type="entry name" value="Metal-dependent hydrolases"/>
    <property type="match status" value="1"/>
</dbReference>
<dbReference type="Proteomes" id="UP001141336">
    <property type="component" value="Unassembled WGS sequence"/>
</dbReference>